<evidence type="ECO:0000313" key="13">
    <source>
        <dbReference type="Proteomes" id="UP001501126"/>
    </source>
</evidence>
<comment type="caution">
    <text evidence="12">The sequence shown here is derived from an EMBL/GenBank/DDBJ whole genome shotgun (WGS) entry which is preliminary data.</text>
</comment>
<accession>A0ABP3Y1Q4</accession>
<dbReference type="RefSeq" id="WP_343785778.1">
    <property type="nucleotide sequence ID" value="NZ_BAAAFH010000007.1"/>
</dbReference>
<dbReference type="PANTHER" id="PTHR11059">
    <property type="entry name" value="DNA REPAIR PROTEIN RECN"/>
    <property type="match status" value="1"/>
</dbReference>
<dbReference type="Gene3D" id="3.40.50.300">
    <property type="entry name" value="P-loop containing nucleotide triphosphate hydrolases"/>
    <property type="match status" value="2"/>
</dbReference>
<evidence type="ECO:0000256" key="8">
    <source>
        <dbReference type="ARBA" id="ARBA00033408"/>
    </source>
</evidence>
<dbReference type="InterPro" id="IPR003395">
    <property type="entry name" value="RecF/RecN/SMC_N"/>
</dbReference>
<evidence type="ECO:0000313" key="12">
    <source>
        <dbReference type="EMBL" id="GAA0874857.1"/>
    </source>
</evidence>
<keyword evidence="10" id="KW-0175">Coiled coil</keyword>
<evidence type="ECO:0000256" key="2">
    <source>
        <dbReference type="ARBA" id="ARBA00009441"/>
    </source>
</evidence>
<reference evidence="13" key="1">
    <citation type="journal article" date="2019" name="Int. J. Syst. Evol. Microbiol.">
        <title>The Global Catalogue of Microorganisms (GCM) 10K type strain sequencing project: providing services to taxonomists for standard genome sequencing and annotation.</title>
        <authorList>
            <consortium name="The Broad Institute Genomics Platform"/>
            <consortium name="The Broad Institute Genome Sequencing Center for Infectious Disease"/>
            <person name="Wu L."/>
            <person name="Ma J."/>
        </authorList>
    </citation>
    <scope>NUCLEOTIDE SEQUENCE [LARGE SCALE GENOMIC DNA]</scope>
    <source>
        <strain evidence="13">JCM 16083</strain>
    </source>
</reference>
<evidence type="ECO:0000256" key="5">
    <source>
        <dbReference type="ARBA" id="ARBA00022763"/>
    </source>
</evidence>
<evidence type="ECO:0000256" key="4">
    <source>
        <dbReference type="ARBA" id="ARBA00022741"/>
    </source>
</evidence>
<evidence type="ECO:0000256" key="6">
    <source>
        <dbReference type="ARBA" id="ARBA00022840"/>
    </source>
</evidence>
<dbReference type="EMBL" id="BAAAFH010000007">
    <property type="protein sequence ID" value="GAA0874857.1"/>
    <property type="molecule type" value="Genomic_DNA"/>
</dbReference>
<dbReference type="NCBIfam" id="TIGR00634">
    <property type="entry name" value="recN"/>
    <property type="match status" value="1"/>
</dbReference>
<evidence type="ECO:0000256" key="7">
    <source>
        <dbReference type="ARBA" id="ARBA00023204"/>
    </source>
</evidence>
<dbReference type="InterPro" id="IPR004604">
    <property type="entry name" value="DNA_recomb/repair_RecN"/>
</dbReference>
<keyword evidence="6" id="KW-0067">ATP-binding</keyword>
<keyword evidence="5 9" id="KW-0227">DNA damage</keyword>
<name>A0ABP3Y1Q4_9FLAO</name>
<sequence length="553" mass="62367">MLKNLSIRNFALIDNVDLDFDKGLTVITGETGSGKSILLGALHLLLGNRADFSVIRNQEAKTVVEGHWMIGDYNLSGFFASKELEYDPYCIIRREILPQGKSRAFVNDTPVPLSVLKELTDKLVQINSQHQTLQLKDKSFQLNLLDVLGSCIPELEAYKEAFDAYKAQEKLIRELETGLSESLQQQDYIRFQVEELEKLNFKENNYDELILELKKSENAEFLLKNIQESVEITDSGDGIVALLKRLENLLRKSAQFDESLQEYENRISSVVIEMNDISAELNNYAEGIAVNPGRLDWLVGVVDDFQRILKKHNKKDQVELKSYLDELSGQNESFSALEEKLEKEHKKLEKFFGNWQQAGKILSEKRRKVAPVIVKEILPLLEELKLEGSRAEFRFTEKTNADRSGFESVDLCFSPNQGVAIQPIDKSASGGELSRFMLAVMTLFSERKQLPTLIFDEIDTGVSGDVAGRIGLLLRKMGTHRQLMAITHLPQVAASGHIHLSVNKSTQSNRTVTEVIRLTEEDRIVEIAKLMSGKNLTDAAQENAAVLLKTHGN</sequence>
<comment type="similarity">
    <text evidence="2 9">Belongs to the RecN family.</text>
</comment>
<evidence type="ECO:0000259" key="11">
    <source>
        <dbReference type="Pfam" id="PF02463"/>
    </source>
</evidence>
<dbReference type="CDD" id="cd03241">
    <property type="entry name" value="ABC_RecN"/>
    <property type="match status" value="1"/>
</dbReference>
<comment type="function">
    <text evidence="1 9">May be involved in recombinational repair of damaged DNA.</text>
</comment>
<feature type="coiled-coil region" evidence="10">
    <location>
        <begin position="246"/>
        <end position="280"/>
    </location>
</feature>
<protein>
    <recommendedName>
        <fullName evidence="3 9">DNA repair protein RecN</fullName>
    </recommendedName>
    <alternativeName>
        <fullName evidence="8 9">Recombination protein N</fullName>
    </alternativeName>
</protein>
<keyword evidence="4" id="KW-0547">Nucleotide-binding</keyword>
<evidence type="ECO:0000256" key="9">
    <source>
        <dbReference type="PIRNR" id="PIRNR003128"/>
    </source>
</evidence>
<keyword evidence="13" id="KW-1185">Reference proteome</keyword>
<dbReference type="Proteomes" id="UP001501126">
    <property type="component" value="Unassembled WGS sequence"/>
</dbReference>
<evidence type="ECO:0000256" key="3">
    <source>
        <dbReference type="ARBA" id="ARBA00021315"/>
    </source>
</evidence>
<dbReference type="InterPro" id="IPR027417">
    <property type="entry name" value="P-loop_NTPase"/>
</dbReference>
<evidence type="ECO:0000256" key="1">
    <source>
        <dbReference type="ARBA" id="ARBA00003618"/>
    </source>
</evidence>
<organism evidence="12 13">
    <name type="scientific">Wandonia haliotis</name>
    <dbReference type="NCBI Taxonomy" id="574963"/>
    <lineage>
        <taxon>Bacteria</taxon>
        <taxon>Pseudomonadati</taxon>
        <taxon>Bacteroidota</taxon>
        <taxon>Flavobacteriia</taxon>
        <taxon>Flavobacteriales</taxon>
        <taxon>Crocinitomicaceae</taxon>
        <taxon>Wandonia</taxon>
    </lineage>
</organism>
<dbReference type="SUPFAM" id="SSF52540">
    <property type="entry name" value="P-loop containing nucleoside triphosphate hydrolases"/>
    <property type="match status" value="1"/>
</dbReference>
<proteinExistence type="inferred from homology"/>
<dbReference type="Pfam" id="PF02463">
    <property type="entry name" value="SMC_N"/>
    <property type="match status" value="1"/>
</dbReference>
<keyword evidence="7 9" id="KW-0234">DNA repair</keyword>
<dbReference type="PIRSF" id="PIRSF003128">
    <property type="entry name" value="RecN"/>
    <property type="match status" value="1"/>
</dbReference>
<gene>
    <name evidence="12" type="primary">recN</name>
    <name evidence="12" type="ORF">GCM10009118_12650</name>
</gene>
<feature type="domain" description="RecF/RecN/SMC N-terminal" evidence="11">
    <location>
        <begin position="1"/>
        <end position="504"/>
    </location>
</feature>
<evidence type="ECO:0000256" key="10">
    <source>
        <dbReference type="SAM" id="Coils"/>
    </source>
</evidence>
<dbReference type="PANTHER" id="PTHR11059:SF0">
    <property type="entry name" value="DNA REPAIR PROTEIN RECN"/>
    <property type="match status" value="1"/>
</dbReference>